<keyword evidence="1" id="KW-0472">Membrane</keyword>
<dbReference type="InterPro" id="IPR016187">
    <property type="entry name" value="CTDL_fold"/>
</dbReference>
<dbReference type="PROSITE" id="PS50837">
    <property type="entry name" value="NACHT"/>
    <property type="match status" value="1"/>
</dbReference>
<dbReference type="Pfam" id="PF03781">
    <property type="entry name" value="FGE-sulfatase"/>
    <property type="match status" value="1"/>
</dbReference>
<name>A0ABS4DDG8_9CHLR</name>
<dbReference type="EMBL" id="SIJK02000035">
    <property type="protein sequence ID" value="MBP1467496.1"/>
    <property type="molecule type" value="Genomic_DNA"/>
</dbReference>
<dbReference type="SUPFAM" id="SSF56436">
    <property type="entry name" value="C-type lectin-like"/>
    <property type="match status" value="1"/>
</dbReference>
<dbReference type="CDD" id="cd00009">
    <property type="entry name" value="AAA"/>
    <property type="match status" value="1"/>
</dbReference>
<protein>
    <submittedName>
        <fullName evidence="3">SUMF1/EgtB/PvdO family nonheme iron enzyme</fullName>
    </submittedName>
</protein>
<accession>A0ABS4DDG8</accession>
<dbReference type="Gene3D" id="1.25.10.20">
    <property type="entry name" value="Vitellinogen, superhelical"/>
    <property type="match status" value="1"/>
</dbReference>
<organism evidence="3 4">
    <name type="scientific">Candidatus Chloroploca mongolica</name>
    <dbReference type="NCBI Taxonomy" id="2528176"/>
    <lineage>
        <taxon>Bacteria</taxon>
        <taxon>Bacillati</taxon>
        <taxon>Chloroflexota</taxon>
        <taxon>Chloroflexia</taxon>
        <taxon>Chloroflexales</taxon>
        <taxon>Chloroflexineae</taxon>
        <taxon>Oscillochloridaceae</taxon>
        <taxon>Candidatus Chloroploca</taxon>
    </lineage>
</organism>
<dbReference type="InterPro" id="IPR005532">
    <property type="entry name" value="SUMF_dom"/>
</dbReference>
<dbReference type="Pfam" id="PF05729">
    <property type="entry name" value="NACHT"/>
    <property type="match status" value="1"/>
</dbReference>
<dbReference type="Proteomes" id="UP001193081">
    <property type="component" value="Unassembled WGS sequence"/>
</dbReference>
<dbReference type="InterPro" id="IPR051043">
    <property type="entry name" value="Sulfatase_Mod_Factor_Kinase"/>
</dbReference>
<gene>
    <name evidence="3" type="ORF">EYB53_017420</name>
</gene>
<keyword evidence="4" id="KW-1185">Reference proteome</keyword>
<dbReference type="PANTHER" id="PTHR23150:SF19">
    <property type="entry name" value="FORMYLGLYCINE-GENERATING ENZYME"/>
    <property type="match status" value="1"/>
</dbReference>
<dbReference type="PANTHER" id="PTHR23150">
    <property type="entry name" value="SULFATASE MODIFYING FACTOR 1, 2"/>
    <property type="match status" value="1"/>
</dbReference>
<dbReference type="SUPFAM" id="SSF52540">
    <property type="entry name" value="P-loop containing nucleoside triphosphate hydrolases"/>
    <property type="match status" value="1"/>
</dbReference>
<dbReference type="Gene3D" id="3.90.1580.10">
    <property type="entry name" value="paralog of FGE (formylglycine-generating enzyme)"/>
    <property type="match status" value="1"/>
</dbReference>
<dbReference type="SMART" id="SM00382">
    <property type="entry name" value="AAA"/>
    <property type="match status" value="1"/>
</dbReference>
<feature type="transmembrane region" description="Helical" evidence="1">
    <location>
        <begin position="168"/>
        <end position="188"/>
    </location>
</feature>
<evidence type="ECO:0000313" key="3">
    <source>
        <dbReference type="EMBL" id="MBP1467496.1"/>
    </source>
</evidence>
<dbReference type="InterPro" id="IPR042095">
    <property type="entry name" value="SUMF_sf"/>
</dbReference>
<dbReference type="InterPro" id="IPR003593">
    <property type="entry name" value="AAA+_ATPase"/>
</dbReference>
<feature type="transmembrane region" description="Helical" evidence="1">
    <location>
        <begin position="200"/>
        <end position="220"/>
    </location>
</feature>
<feature type="domain" description="NACHT" evidence="2">
    <location>
        <begin position="253"/>
        <end position="396"/>
    </location>
</feature>
<evidence type="ECO:0000259" key="2">
    <source>
        <dbReference type="PROSITE" id="PS50837"/>
    </source>
</evidence>
<keyword evidence="1" id="KW-1133">Transmembrane helix</keyword>
<reference evidence="3 4" key="1">
    <citation type="submission" date="2021-03" db="EMBL/GenBank/DDBJ databases">
        <authorList>
            <person name="Grouzdev D.S."/>
        </authorList>
    </citation>
    <scope>NUCLEOTIDE SEQUENCE [LARGE SCALE GENOMIC DNA]</scope>
    <source>
        <strain evidence="3 4">M50-1</strain>
    </source>
</reference>
<comment type="caution">
    <text evidence="3">The sequence shown here is derived from an EMBL/GenBank/DDBJ whole genome shotgun (WGS) entry which is preliminary data.</text>
</comment>
<sequence length="1127" mass="127640">MNRKEEIYILIGLLLAFVAAVAGWLALPQVQQQFNGWLDNPLFLPFIGMGGLALLLAYVLLRDWIASAVRSLSPRYRLERRYLQAVETYLRRTPALLVISRQQETHTELDLLMAYSQLTLSPDPDQPDPPDLAQVSDQQPTRRFAMEGIKERATSRPRSLKQRGFETLAWLVVQGSVLALAIASVRGIMVAPTGEWQFTWASLLLALVSTLAWLGVAMLLHRVILRRVATYLAQRGACSAPPATPGAEIWQYPCLLIRGDPGSGKTTLLRHIAVVCAQEILRSPGRQRLRDVYGWPSRPFPIYIPLRVLRDAVALQRPLLEQYAETLRDVALLGDVVRDLPTDFFQRKAQRGGCIILLDAFDELRDADARQRLGQLVATLPPGPDHRRNRIVVTSRIFGYEGQLRHRKFIHRLVDQLTPPQQQQFIRTRYRAFAQLGISASGEATLATWDPEVRSRRLIERLTEDGGIQKLVRNPFLLSLIISIHLKSPRELPRQRHTLYEKALQMLVEEWERLKDSEMDLEPTTQDADLELQQKLRLLYQLAWVMYERTLTAPDDGSHTVITSADAEEVLALALRDISPATAGRTGAALESFCRSEAKRWLRNLGQRGGVLQELGNVHGTSEVQLQFAHQTFQEYLASQAVRDGSPEMQGLRDTRIRERWNDDRWREVLLLYSATMPDATPIVRHLLAQGKQEADLLAGAVLAEQTQRLDPEARVEILNRLHHLFMTASAGSLPVQLEALNTLAEAGIDASVDLLKDAVRKAPHQNVRVRAIERLARMEHNHPARAPLPSDLQDLMLELLQTEHAPDLRLAAGFALARQDPRYAGDGLRPKLIHIPAGPFLMGSSNEDREAESFEQPQHQIELPGYWIAQHPVSNAQWQCFIDASGYRTRRYWSRAGWRWLRCGWEPAEDYSNPQAIAVLLLGPFFDPLVGLLLRRQPFSQPHPESWNDPNWNGANQPVTGISFYEAEAYCRWLQETTGHPFRLPTEAEWEKAARGPDGRRYPWGNAWADGLCNNSEARLNKPSPVGSYPQGTSVYVAHDMAGNVWQWCATRWKSTYPGRKPDLNDRLLDLIAWWANAFVVRGGAYWNNAQNVRASYRFSYYLPRSRGSFNGLRVASHSPLPGSES</sequence>
<evidence type="ECO:0000313" key="4">
    <source>
        <dbReference type="Proteomes" id="UP001193081"/>
    </source>
</evidence>
<proteinExistence type="predicted"/>
<feature type="transmembrane region" description="Helical" evidence="1">
    <location>
        <begin position="7"/>
        <end position="27"/>
    </location>
</feature>
<dbReference type="InterPro" id="IPR027417">
    <property type="entry name" value="P-loop_NTPase"/>
</dbReference>
<feature type="transmembrane region" description="Helical" evidence="1">
    <location>
        <begin position="42"/>
        <end position="61"/>
    </location>
</feature>
<dbReference type="Gene3D" id="3.40.50.300">
    <property type="entry name" value="P-loop containing nucleotide triphosphate hydrolases"/>
    <property type="match status" value="1"/>
</dbReference>
<dbReference type="RefSeq" id="WP_167857457.1">
    <property type="nucleotide sequence ID" value="NZ_SIJK02000035.1"/>
</dbReference>
<keyword evidence="1" id="KW-0812">Transmembrane</keyword>
<evidence type="ECO:0000256" key="1">
    <source>
        <dbReference type="SAM" id="Phobius"/>
    </source>
</evidence>
<dbReference type="InterPro" id="IPR011030">
    <property type="entry name" value="Lipovitellin_superhlx_dom"/>
</dbReference>
<dbReference type="InterPro" id="IPR007111">
    <property type="entry name" value="NACHT_NTPase"/>
</dbReference>